<feature type="region of interest" description="Disordered" evidence="1">
    <location>
        <begin position="100"/>
        <end position="130"/>
    </location>
</feature>
<dbReference type="GO" id="GO:0048240">
    <property type="term" value="P:sperm capacitation"/>
    <property type="evidence" value="ECO:0007669"/>
    <property type="project" value="Ensembl"/>
</dbReference>
<feature type="compositionally biased region" description="Polar residues" evidence="1">
    <location>
        <begin position="1"/>
        <end position="11"/>
    </location>
</feature>
<dbReference type="GO" id="GO:0005737">
    <property type="term" value="C:cytoplasm"/>
    <property type="evidence" value="ECO:0007669"/>
    <property type="project" value="Ensembl"/>
</dbReference>
<dbReference type="PANTHER" id="PTHR42155:SF1">
    <property type="entry name" value="CATION CHANNEL SPERM-ASSOCIATED AUXILIARY SUBUNIT ZETA"/>
    <property type="match status" value="1"/>
</dbReference>
<evidence type="ECO:0000313" key="2">
    <source>
        <dbReference type="Ensembl" id="ENSNGAP00000021036.1"/>
    </source>
</evidence>
<dbReference type="KEGG" id="ngi:103738794"/>
<dbReference type="GeneID" id="103738794"/>
<dbReference type="Proteomes" id="UP000694381">
    <property type="component" value="Unassembled WGS sequence"/>
</dbReference>
<dbReference type="Ensembl" id="ENSNGAT00000026711.1">
    <property type="protein sequence ID" value="ENSNGAP00000021036.1"/>
    <property type="gene ID" value="ENSNGAG00000020348.1"/>
</dbReference>
<dbReference type="GO" id="GO:0097228">
    <property type="term" value="C:sperm principal piece"/>
    <property type="evidence" value="ECO:0007669"/>
    <property type="project" value="Ensembl"/>
</dbReference>
<evidence type="ECO:0000256" key="1">
    <source>
        <dbReference type="SAM" id="MobiDB-lite"/>
    </source>
</evidence>
<feature type="compositionally biased region" description="Polar residues" evidence="1">
    <location>
        <begin position="120"/>
        <end position="130"/>
    </location>
</feature>
<feature type="region of interest" description="Disordered" evidence="1">
    <location>
        <begin position="1"/>
        <end position="20"/>
    </location>
</feature>
<dbReference type="GO" id="GO:0007140">
    <property type="term" value="P:male meiotic nuclear division"/>
    <property type="evidence" value="ECO:0007669"/>
    <property type="project" value="Ensembl"/>
</dbReference>
<evidence type="ECO:0000313" key="3">
    <source>
        <dbReference type="Proteomes" id="UP000694381"/>
    </source>
</evidence>
<gene>
    <name evidence="2" type="primary">Catsperz</name>
</gene>
<dbReference type="GO" id="GO:0030317">
    <property type="term" value="P:flagellated sperm motility"/>
    <property type="evidence" value="ECO:0007669"/>
    <property type="project" value="Ensembl"/>
</dbReference>
<dbReference type="GO" id="GO:0036128">
    <property type="term" value="C:CatSper complex"/>
    <property type="evidence" value="ECO:0007669"/>
    <property type="project" value="Ensembl"/>
</dbReference>
<dbReference type="CTD" id="25858"/>
<proteinExistence type="predicted"/>
<dbReference type="InterPro" id="IPR039019">
    <property type="entry name" value="CATSPERZ"/>
</dbReference>
<dbReference type="AlphaFoldDB" id="A0A8C6RNW7"/>
<dbReference type="OMA" id="SHKPEEM"/>
<sequence length="200" mass="23081">MDENSYKATSRLSHRRRSSIKEGLHEDVRNLWSTATMSESTANVSLSKVCENFDDEGQDLGKSRRRYSQSISLKESLCLPPEEIQQHALLELELHRGRSVEQDIEEEREDSKTDIVKSASELSVSHSKQTPHPAYWAEQQNRLPLPLMELMENEALEILNKALTTYKSKIGKTHFMTEELQAYIEGLKKRRNKRLHCVSV</sequence>
<keyword evidence="3" id="KW-1185">Reference proteome</keyword>
<accession>A0A8C6RNW7</accession>
<dbReference type="PANTHER" id="PTHR42155">
    <property type="entry name" value="CATION CHANNEL SPERM-ASSOCIATED PROTEIN SUBUNIT ZETA"/>
    <property type="match status" value="1"/>
</dbReference>
<reference evidence="2" key="2">
    <citation type="submission" date="2025-09" db="UniProtKB">
        <authorList>
            <consortium name="Ensembl"/>
        </authorList>
    </citation>
    <scope>IDENTIFICATION</scope>
</reference>
<name>A0A8C6RNW7_NANGA</name>
<dbReference type="GeneTree" id="ENSGT00400000022853"/>
<dbReference type="RefSeq" id="XP_008837162.1">
    <property type="nucleotide sequence ID" value="XM_008838940.2"/>
</dbReference>
<dbReference type="OrthoDB" id="9451709at2759"/>
<protein>
    <submittedName>
        <fullName evidence="2">Cation channel sperm associated auxiliary subunit zeta</fullName>
    </submittedName>
</protein>
<organism evidence="2 3">
    <name type="scientific">Nannospalax galili</name>
    <name type="common">Northern Israeli blind subterranean mole rat</name>
    <name type="synonym">Spalax galili</name>
    <dbReference type="NCBI Taxonomy" id="1026970"/>
    <lineage>
        <taxon>Eukaryota</taxon>
        <taxon>Metazoa</taxon>
        <taxon>Chordata</taxon>
        <taxon>Craniata</taxon>
        <taxon>Vertebrata</taxon>
        <taxon>Euteleostomi</taxon>
        <taxon>Mammalia</taxon>
        <taxon>Eutheria</taxon>
        <taxon>Euarchontoglires</taxon>
        <taxon>Glires</taxon>
        <taxon>Rodentia</taxon>
        <taxon>Myomorpha</taxon>
        <taxon>Muroidea</taxon>
        <taxon>Spalacidae</taxon>
        <taxon>Spalacinae</taxon>
        <taxon>Nannospalax</taxon>
    </lineage>
</organism>
<reference evidence="2" key="1">
    <citation type="submission" date="2025-08" db="UniProtKB">
        <authorList>
            <consortium name="Ensembl"/>
        </authorList>
    </citation>
    <scope>IDENTIFICATION</scope>
</reference>